<keyword evidence="8 11" id="KW-0175">Coiled coil</keyword>
<feature type="region of interest" description="Disordered" evidence="12">
    <location>
        <begin position="470"/>
        <end position="493"/>
    </location>
</feature>
<dbReference type="InterPro" id="IPR015943">
    <property type="entry name" value="WD40/YVTN_repeat-like_dom_sf"/>
</dbReference>
<feature type="domain" description="Enhancer of mRNA-decapping protein 4 WD40 repeat region" evidence="13">
    <location>
        <begin position="116"/>
        <end position="434"/>
    </location>
</feature>
<keyword evidence="16" id="KW-1185">Reference proteome</keyword>
<dbReference type="PANTHER" id="PTHR15598:SF5">
    <property type="entry name" value="ENHANCER OF MRNA-DECAPPING PROTEIN 4"/>
    <property type="match status" value="1"/>
</dbReference>
<dbReference type="GO" id="GO:0031087">
    <property type="term" value="P:deadenylation-independent decapping of nuclear-transcribed mRNA"/>
    <property type="evidence" value="ECO:0007669"/>
    <property type="project" value="InterPro"/>
</dbReference>
<dbReference type="InterPro" id="IPR032401">
    <property type="entry name" value="EDC4_WD40"/>
</dbReference>
<dbReference type="SUPFAM" id="SSF50978">
    <property type="entry name" value="WD40 repeat-like"/>
    <property type="match status" value="1"/>
</dbReference>
<name>A0A7N6AT99_ANATE</name>
<evidence type="ECO:0000256" key="5">
    <source>
        <dbReference type="ARBA" id="ARBA00022490"/>
    </source>
</evidence>
<dbReference type="FunFam" id="1.10.220.100:FF:000001">
    <property type="entry name" value="Enhancer of mRNA-decapping protein 4"/>
    <property type="match status" value="1"/>
</dbReference>
<feature type="region of interest" description="Disordered" evidence="12">
    <location>
        <begin position="760"/>
        <end position="844"/>
    </location>
</feature>
<evidence type="ECO:0000256" key="12">
    <source>
        <dbReference type="SAM" id="MobiDB-lite"/>
    </source>
</evidence>
<dbReference type="PROSITE" id="PS50294">
    <property type="entry name" value="WD_REPEATS_REGION"/>
    <property type="match status" value="1"/>
</dbReference>
<keyword evidence="9" id="KW-0539">Nucleus</keyword>
<dbReference type="Pfam" id="PF21289">
    <property type="entry name" value="EDC4_C"/>
    <property type="match status" value="1"/>
</dbReference>
<gene>
    <name evidence="15" type="primary">EDC4</name>
</gene>
<keyword evidence="5" id="KW-0963">Cytoplasm</keyword>
<keyword evidence="7" id="KW-0677">Repeat</keyword>
<evidence type="ECO:0000256" key="7">
    <source>
        <dbReference type="ARBA" id="ARBA00022737"/>
    </source>
</evidence>
<feature type="region of interest" description="Disordered" evidence="12">
    <location>
        <begin position="22"/>
        <end position="41"/>
    </location>
</feature>
<evidence type="ECO:0000313" key="15">
    <source>
        <dbReference type="Ensembl" id="ENSATEP00000053481.2"/>
    </source>
</evidence>
<evidence type="ECO:0000259" key="14">
    <source>
        <dbReference type="Pfam" id="PF21289"/>
    </source>
</evidence>
<dbReference type="GO" id="GO:0000932">
    <property type="term" value="C:P-body"/>
    <property type="evidence" value="ECO:0007669"/>
    <property type="project" value="UniProtKB-SubCell"/>
</dbReference>
<reference evidence="15" key="2">
    <citation type="submission" date="2025-08" db="UniProtKB">
        <authorList>
            <consortium name="Ensembl"/>
        </authorList>
    </citation>
    <scope>IDENTIFICATION</scope>
</reference>
<dbReference type="Gene3D" id="1.10.220.100">
    <property type="entry name" value="conserved c-terminal region of ge- 1"/>
    <property type="match status" value="1"/>
</dbReference>
<evidence type="ECO:0000256" key="9">
    <source>
        <dbReference type="ARBA" id="ARBA00023242"/>
    </source>
</evidence>
<dbReference type="Ensembl" id="ENSATET00000037182.2">
    <property type="protein sequence ID" value="ENSATEP00000053481.2"/>
    <property type="gene ID" value="ENSATEG00000009821.3"/>
</dbReference>
<accession>A0A7N6AT99</accession>
<dbReference type="PANTHER" id="PTHR15598">
    <property type="entry name" value="ENHANCER OF MRNA-DECAPPING PROTEIN 4"/>
    <property type="match status" value="1"/>
</dbReference>
<evidence type="ECO:0000256" key="2">
    <source>
        <dbReference type="ARBA" id="ARBA00004201"/>
    </source>
</evidence>
<dbReference type="InterPro" id="IPR001680">
    <property type="entry name" value="WD40_rpt"/>
</dbReference>
<feature type="compositionally biased region" description="Polar residues" evidence="12">
    <location>
        <begin position="809"/>
        <end position="819"/>
    </location>
</feature>
<proteinExistence type="inferred from homology"/>
<feature type="compositionally biased region" description="Polar residues" evidence="12">
    <location>
        <begin position="25"/>
        <end position="34"/>
    </location>
</feature>
<dbReference type="Gene3D" id="6.10.140.270">
    <property type="match status" value="1"/>
</dbReference>
<dbReference type="Proteomes" id="UP000265040">
    <property type="component" value="Chromosome 6"/>
</dbReference>
<evidence type="ECO:0000256" key="10">
    <source>
        <dbReference type="PROSITE-ProRule" id="PRU00221"/>
    </source>
</evidence>
<evidence type="ECO:0000256" key="1">
    <source>
        <dbReference type="ARBA" id="ARBA00004123"/>
    </source>
</evidence>
<feature type="region of interest" description="Disordered" evidence="12">
    <location>
        <begin position="525"/>
        <end position="554"/>
    </location>
</feature>
<dbReference type="InterPro" id="IPR044938">
    <property type="entry name" value="EDC4_C_sf"/>
</dbReference>
<reference evidence="15" key="1">
    <citation type="submission" date="2021-04" db="EMBL/GenBank/DDBJ databases">
        <authorList>
            <consortium name="Wellcome Sanger Institute Data Sharing"/>
        </authorList>
    </citation>
    <scope>NUCLEOTIDE SEQUENCE [LARGE SCALE GENOMIC DNA]</scope>
</reference>
<dbReference type="InterPro" id="IPR036322">
    <property type="entry name" value="WD40_repeat_dom_sf"/>
</dbReference>
<dbReference type="InterPro" id="IPR045152">
    <property type="entry name" value="EDC4-like"/>
</dbReference>
<dbReference type="Gene3D" id="2.130.10.10">
    <property type="entry name" value="YVTN repeat-like/Quinoprotein amine dehydrogenase"/>
    <property type="match status" value="1"/>
</dbReference>
<dbReference type="GeneTree" id="ENSGT00510000047791"/>
<comment type="subcellular location">
    <subcellularLocation>
        <location evidence="2">Cytoplasm</location>
        <location evidence="2">P-body</location>
    </subcellularLocation>
    <subcellularLocation>
        <location evidence="1">Nucleus</location>
    </subcellularLocation>
</comment>
<dbReference type="InterPro" id="IPR049404">
    <property type="entry name" value="EDC4_C"/>
</dbReference>
<dbReference type="Pfam" id="PF16529">
    <property type="entry name" value="Ge1_WD40"/>
    <property type="match status" value="1"/>
</dbReference>
<evidence type="ECO:0000259" key="13">
    <source>
        <dbReference type="Pfam" id="PF16529"/>
    </source>
</evidence>
<evidence type="ECO:0000313" key="16">
    <source>
        <dbReference type="Proteomes" id="UP000265040"/>
    </source>
</evidence>
<feature type="repeat" description="WD" evidence="10">
    <location>
        <begin position="288"/>
        <end position="321"/>
    </location>
</feature>
<organism evidence="15 16">
    <name type="scientific">Anabas testudineus</name>
    <name type="common">Climbing perch</name>
    <name type="synonym">Anthias testudineus</name>
    <dbReference type="NCBI Taxonomy" id="64144"/>
    <lineage>
        <taxon>Eukaryota</taxon>
        <taxon>Metazoa</taxon>
        <taxon>Chordata</taxon>
        <taxon>Craniata</taxon>
        <taxon>Vertebrata</taxon>
        <taxon>Euteleostomi</taxon>
        <taxon>Actinopterygii</taxon>
        <taxon>Neopterygii</taxon>
        <taxon>Teleostei</taxon>
        <taxon>Neoteleostei</taxon>
        <taxon>Acanthomorphata</taxon>
        <taxon>Anabantaria</taxon>
        <taxon>Anabantiformes</taxon>
        <taxon>Anabantoidei</taxon>
        <taxon>Anabantidae</taxon>
        <taxon>Anabas</taxon>
    </lineage>
</organism>
<dbReference type="GO" id="GO:0005634">
    <property type="term" value="C:nucleus"/>
    <property type="evidence" value="ECO:0007669"/>
    <property type="project" value="UniProtKB-SubCell"/>
</dbReference>
<dbReference type="FunFam" id="2.130.10.10:FF:000138">
    <property type="entry name" value="Enhancer of mRNA-decapping protein 4"/>
    <property type="match status" value="1"/>
</dbReference>
<sequence>MASNNIDIEGATQHLRDILKLDRPGNSTDAQSSDGQRKPSFNGELNGLLGAGLLGSTDRSTMSESTRPISTDISSAQDCQIICLSGDDGSTCIPIISNNVEIVASQDSSINSKARGSNQVKIQPVAKYDWEHKYYYGRLIAVSNSFLAYAIRGANNHAMIRVLSLGFAERSLLKGFTGAVTDLAFAHLDSSLLGCVDEAGNLMVWQLTCNQIVVHIRRPEDTRLNSHRRLIWCPFILDDNEENQDDTSQTLALLHEDRAEVWDLEVLRANNSCWPVDATELKEGLITVKGHTQRVSEGALSPDGTVLATASHDGYIKFWQIYIEGGQDKPRCLHELRPHGGRPLSCLLFCDNHKRQDPEVPFWRFLITGADQNQELKMWCTVSWTCLQTIRFSPDPFNSSALPSLKASLDLSAEYLILTDVQRKVLYVMELRQDLEKGKASFTAVSEFLLTHPVLSFGVRDVTHSRLRHTEVLPAEEETESMTTEGTQGPTESKSGIQIKLYCVHTKSLQDVQIWFQPNTGSSSDVFLPHSDSQDGLGNSDKESGSGSQTDLRKIPCLPAPADFLSNSATGSGPMPKLMTPDAFMTPSSVRTLISNVPASPGSSASSLTIVTAISSNSDSTNRWVSLCGALVSPSSPLALDNPQILDSPLLPPLASPTRARSPDVISSASTAMSQDMPEIASQTLQLQRGLVSTLEPLPLSALQTDSMASAASALHLLTSPRTANNNNRCVMNECSLDIACDGPRLSHTPSLLENALSQENPVVGGGSSDGSVSHTPWPAAPDITRETRNSLRDNGLGDCDPDDEVASLASSTGNCGSRSSHRLPVKDWKTSPRGSPKLKRKSKKDDGYFDFEYLKLCMNAEVQDELLMLLRSQQRELTELRRQIETMQSSIMAQVEHVLTNHQEQERILWSYSLNIFLCFPFPPPPIKILKPYAVRRLERVLAESQNHQQQLQEQLSQQLSHALSSALTNRMDKVLREEMKKTVPQTISKSLEPVTGQLNNTIAAKLTAVEVTLKDNVTKVVKSKNTTDAIGRAAAEAMQGPIQAAYKDAFQSIVLPVFERGCQSMFQQINDSFKQGTQEYIQQLETHMKNKKQRDQETGDPMISQLQQMIDSFQSSTDQLANNITTTVRAEVQHQIQMMVGNLQESILSHVQRIVKGEVSLAMKEQQAVVTSSIMQAMRSAAGTPVPTAHLDFQTQQANILQLLQQGQLNQAFQQALSATDLNLVLYVCETIDSQQVLGQHPCPLSQPVLLSLIQQLSSNLSTRSELKIRYLEDAVMNLDHSDPLTRDHMSSVLAQVKPKLFAFLQQDTHSPLSKRARRLMMMLQGLVNH</sequence>
<evidence type="ECO:0000256" key="8">
    <source>
        <dbReference type="ARBA" id="ARBA00023054"/>
    </source>
</evidence>
<evidence type="ECO:0000256" key="3">
    <source>
        <dbReference type="ARBA" id="ARBA00009639"/>
    </source>
</evidence>
<dbReference type="SMART" id="SM00320">
    <property type="entry name" value="WD40"/>
    <property type="match status" value="3"/>
</dbReference>
<dbReference type="PROSITE" id="PS50082">
    <property type="entry name" value="WD_REPEATS_2"/>
    <property type="match status" value="1"/>
</dbReference>
<reference evidence="15" key="3">
    <citation type="submission" date="2025-09" db="UniProtKB">
        <authorList>
            <consortium name="Ensembl"/>
        </authorList>
    </citation>
    <scope>IDENTIFICATION</scope>
</reference>
<evidence type="ECO:0000256" key="11">
    <source>
        <dbReference type="SAM" id="Coils"/>
    </source>
</evidence>
<comment type="similarity">
    <text evidence="3">Belongs to the WD repeat EDC4 family.</text>
</comment>
<evidence type="ECO:0000256" key="6">
    <source>
        <dbReference type="ARBA" id="ARBA00022574"/>
    </source>
</evidence>
<keyword evidence="6 10" id="KW-0853">WD repeat</keyword>
<evidence type="ECO:0000256" key="4">
    <source>
        <dbReference type="ARBA" id="ARBA00015762"/>
    </source>
</evidence>
<feature type="domain" description="Enhancer of mRNA-decapping protein 4 C-terminal" evidence="14">
    <location>
        <begin position="1202"/>
        <end position="1322"/>
    </location>
</feature>
<protein>
    <recommendedName>
        <fullName evidence="4">Enhancer of mRNA-decapping protein 4</fullName>
    </recommendedName>
</protein>
<feature type="coiled-coil region" evidence="11">
    <location>
        <begin position="864"/>
        <end position="891"/>
    </location>
</feature>